<name>A0A218X604_PUNGR</name>
<dbReference type="Proteomes" id="UP000197138">
    <property type="component" value="Unassembled WGS sequence"/>
</dbReference>
<gene>
    <name evidence="1" type="ORF">CDL15_Pgr023214</name>
</gene>
<protein>
    <recommendedName>
        <fullName evidence="3">F-box domain-containing protein</fullName>
    </recommendedName>
</protein>
<sequence>MKEAARTSVLSRRWRRLWLNIPNLDLSASAEALDNLWDHGDRMSLPVEKDKYIHWVNQLPALAVSRAPTLDNFSV</sequence>
<evidence type="ECO:0000313" key="1">
    <source>
        <dbReference type="EMBL" id="OWM79802.1"/>
    </source>
</evidence>
<reference evidence="2" key="1">
    <citation type="journal article" date="2017" name="Plant J.">
        <title>The pomegranate (Punica granatum L.) genome and the genomics of punicalagin biosynthesis.</title>
        <authorList>
            <person name="Qin G."/>
            <person name="Xu C."/>
            <person name="Ming R."/>
            <person name="Tang H."/>
            <person name="Guyot R."/>
            <person name="Kramer E.M."/>
            <person name="Hu Y."/>
            <person name="Yi X."/>
            <person name="Qi Y."/>
            <person name="Xu X."/>
            <person name="Gao Z."/>
            <person name="Pan H."/>
            <person name="Jian J."/>
            <person name="Tian Y."/>
            <person name="Yue Z."/>
            <person name="Xu Y."/>
        </authorList>
    </citation>
    <scope>NUCLEOTIDE SEQUENCE [LARGE SCALE GENOMIC DNA]</scope>
    <source>
        <strain evidence="2">cv. Dabenzi</strain>
    </source>
</reference>
<proteinExistence type="predicted"/>
<dbReference type="EMBL" id="MTKT01002440">
    <property type="protein sequence ID" value="OWM79802.1"/>
    <property type="molecule type" value="Genomic_DNA"/>
</dbReference>
<evidence type="ECO:0008006" key="3">
    <source>
        <dbReference type="Google" id="ProtNLM"/>
    </source>
</evidence>
<accession>A0A218X604</accession>
<dbReference type="AlphaFoldDB" id="A0A218X604"/>
<organism evidence="1 2">
    <name type="scientific">Punica granatum</name>
    <name type="common">Pomegranate</name>
    <dbReference type="NCBI Taxonomy" id="22663"/>
    <lineage>
        <taxon>Eukaryota</taxon>
        <taxon>Viridiplantae</taxon>
        <taxon>Streptophyta</taxon>
        <taxon>Embryophyta</taxon>
        <taxon>Tracheophyta</taxon>
        <taxon>Spermatophyta</taxon>
        <taxon>Magnoliopsida</taxon>
        <taxon>eudicotyledons</taxon>
        <taxon>Gunneridae</taxon>
        <taxon>Pentapetalae</taxon>
        <taxon>rosids</taxon>
        <taxon>malvids</taxon>
        <taxon>Myrtales</taxon>
        <taxon>Lythraceae</taxon>
        <taxon>Punica</taxon>
    </lineage>
</organism>
<evidence type="ECO:0000313" key="2">
    <source>
        <dbReference type="Proteomes" id="UP000197138"/>
    </source>
</evidence>
<comment type="caution">
    <text evidence="1">The sequence shown here is derived from an EMBL/GenBank/DDBJ whole genome shotgun (WGS) entry which is preliminary data.</text>
</comment>